<protein>
    <recommendedName>
        <fullName evidence="3">Baseplate protein J-like domain-containing protein</fullName>
    </recommendedName>
</protein>
<dbReference type="Proteomes" id="UP001462502">
    <property type="component" value="Unassembled WGS sequence"/>
</dbReference>
<evidence type="ECO:0000313" key="2">
    <source>
        <dbReference type="Proteomes" id="UP001462502"/>
    </source>
</evidence>
<comment type="caution">
    <text evidence="1">The sequence shown here is derived from an EMBL/GenBank/DDBJ whole genome shotgun (WGS) entry which is preliminary data.</text>
</comment>
<proteinExistence type="predicted"/>
<dbReference type="RefSeq" id="WP_347937941.1">
    <property type="nucleotide sequence ID" value="NZ_JBDXMI010000006.1"/>
</dbReference>
<organism evidence="1 2">
    <name type="scientific">Chromobacterium phragmitis</name>
    <dbReference type="NCBI Taxonomy" id="2202141"/>
    <lineage>
        <taxon>Bacteria</taxon>
        <taxon>Pseudomonadati</taxon>
        <taxon>Pseudomonadota</taxon>
        <taxon>Betaproteobacteria</taxon>
        <taxon>Neisseriales</taxon>
        <taxon>Chromobacteriaceae</taxon>
        <taxon>Chromobacterium</taxon>
    </lineage>
</organism>
<evidence type="ECO:0008006" key="3">
    <source>
        <dbReference type="Google" id="ProtNLM"/>
    </source>
</evidence>
<name>A0ABV0J0I4_9NEIS</name>
<sequence length="258" mass="28066">MQTFVAGQPVEITVPLLDSLGNVLTPTKAVVTIRGDFGDALEVIEPELASPLSFKPGAASALPDDRLIAARQAEVLINYLDIATSMPQEKLFTVEWVLRRGLEPGRNSVLSLHAANALSLSMQLDGWSAADDARKTPALLEAWRRMRQLTFDLSGYQDDRGEVDQSGPFTLNDATRPLHTLPSRFIDALSVAQLLEADTILGGEPLQDKRLGGLMSETTGESSMMFRPGKPLEMPVSRRTLGALRSFIVVSTLRIGRA</sequence>
<accession>A0ABV0J0I4</accession>
<reference evidence="1 2" key="1">
    <citation type="submission" date="2024-05" db="EMBL/GenBank/DDBJ databases">
        <authorList>
            <person name="De Oliveira J.P."/>
            <person name="Noriler S.A."/>
            <person name="De Oliveira A.G."/>
            <person name="Sipoli D.S."/>
        </authorList>
    </citation>
    <scope>NUCLEOTIDE SEQUENCE [LARGE SCALE GENOMIC DNA]</scope>
    <source>
        <strain evidence="1 2">LABIM192</strain>
    </source>
</reference>
<gene>
    <name evidence="1" type="ORF">ABI908_23440</name>
</gene>
<keyword evidence="2" id="KW-1185">Reference proteome</keyword>
<dbReference type="EMBL" id="JBDXMI010000006">
    <property type="protein sequence ID" value="MEO9387051.1"/>
    <property type="molecule type" value="Genomic_DNA"/>
</dbReference>
<evidence type="ECO:0000313" key="1">
    <source>
        <dbReference type="EMBL" id="MEO9387051.1"/>
    </source>
</evidence>